<reference evidence="1 2" key="1">
    <citation type="submission" date="2013-11" db="EMBL/GenBank/DDBJ databases">
        <title>Opisthorchis viverrini - life in the bile duct.</title>
        <authorList>
            <person name="Young N.D."/>
            <person name="Nagarajan N."/>
            <person name="Lin S.J."/>
            <person name="Korhonen P.K."/>
            <person name="Jex A.R."/>
            <person name="Hall R.S."/>
            <person name="Safavi-Hemami H."/>
            <person name="Kaewkong W."/>
            <person name="Bertrand D."/>
            <person name="Gao S."/>
            <person name="Seet Q."/>
            <person name="Wongkham S."/>
            <person name="Teh B.T."/>
            <person name="Wongkham C."/>
            <person name="Intapan P.M."/>
            <person name="Maleewong W."/>
            <person name="Yang X."/>
            <person name="Hu M."/>
            <person name="Wang Z."/>
            <person name="Hofmann A."/>
            <person name="Sternberg P.W."/>
            <person name="Tan P."/>
            <person name="Wang J."/>
            <person name="Gasser R.B."/>
        </authorList>
    </citation>
    <scope>NUCLEOTIDE SEQUENCE [LARGE SCALE GENOMIC DNA]</scope>
</reference>
<keyword evidence="2" id="KW-1185">Reference proteome</keyword>
<proteinExistence type="predicted"/>
<name>A0A075AJ59_OPIVI</name>
<dbReference type="Proteomes" id="UP000054324">
    <property type="component" value="Unassembled WGS sequence"/>
</dbReference>
<evidence type="ECO:0000313" key="2">
    <source>
        <dbReference type="Proteomes" id="UP000054324"/>
    </source>
</evidence>
<accession>A0A075AJ59</accession>
<dbReference type="RefSeq" id="XP_009163337.1">
    <property type="nucleotide sequence ID" value="XM_009165073.1"/>
</dbReference>
<dbReference type="EMBL" id="KL596630">
    <property type="protein sequence ID" value="KER32814.1"/>
    <property type="molecule type" value="Genomic_DNA"/>
</dbReference>
<dbReference type="GeneID" id="20315300"/>
<dbReference type="KEGG" id="ovi:T265_01112"/>
<protein>
    <submittedName>
        <fullName evidence="1">Uncharacterized protein</fullName>
    </submittedName>
</protein>
<sequence length="96" mass="11637">MTYHQMNCETRPVRVEGSIPLQVFDHRCLESWDQRIYHEVIRRHVFGETEGAFRRECIQRIKLRWLGRLLRMPSYYLPKQALLSVLNPEWRKPRGG</sequence>
<organism evidence="1 2">
    <name type="scientific">Opisthorchis viverrini</name>
    <name type="common">Southeast Asian liver fluke</name>
    <dbReference type="NCBI Taxonomy" id="6198"/>
    <lineage>
        <taxon>Eukaryota</taxon>
        <taxon>Metazoa</taxon>
        <taxon>Spiralia</taxon>
        <taxon>Lophotrochozoa</taxon>
        <taxon>Platyhelminthes</taxon>
        <taxon>Trematoda</taxon>
        <taxon>Digenea</taxon>
        <taxon>Opisthorchiida</taxon>
        <taxon>Opisthorchiata</taxon>
        <taxon>Opisthorchiidae</taxon>
        <taxon>Opisthorchis</taxon>
    </lineage>
</organism>
<dbReference type="AlphaFoldDB" id="A0A075AJ59"/>
<dbReference type="CTD" id="20315300"/>
<evidence type="ECO:0000313" key="1">
    <source>
        <dbReference type="EMBL" id="KER32814.1"/>
    </source>
</evidence>
<gene>
    <name evidence="1" type="ORF">T265_01112</name>
</gene>